<keyword evidence="4 5" id="KW-0012">Acyltransferase</keyword>
<dbReference type="GeneID" id="56567261"/>
<dbReference type="RefSeq" id="WP_078423944.1">
    <property type="nucleotide sequence ID" value="NZ_CP017018.1"/>
</dbReference>
<sequence>MKELFAFDKKTFSNEDLSQCLSELGIKNGDIICIHSSIFKFGKPLAKPDELLLSICNTFIKAVGKDGTILMPTFTYSFCKNQIYDKTNSKSTVGVLGEFFRNMNGVKRTNDPIFSFAVYGKRADEFLVETDNCFGENSPYDVLAKNNGKIIMLGLKEDGYSFHMYVEQRAKISYRYFKTFSGILVDENGNKRKKSIDYFVRDLDINPKTDREKRAKTLEENNILKSKNFAGSIVCVVDAKKNLELFLEMFKKDENCFII</sequence>
<dbReference type="GO" id="GO:0046677">
    <property type="term" value="P:response to antibiotic"/>
    <property type="evidence" value="ECO:0007669"/>
    <property type="project" value="UniProtKB-KW"/>
</dbReference>
<evidence type="ECO:0000256" key="2">
    <source>
        <dbReference type="ARBA" id="ARBA00012882"/>
    </source>
</evidence>
<dbReference type="KEGG" id="cpin:CPIN18020_1621"/>
<proteinExistence type="inferred from homology"/>
<dbReference type="PANTHER" id="PTHR11104">
    <property type="entry name" value="AMINOGLYCOSIDE N3-ACETYLTRANSFERASE"/>
    <property type="match status" value="1"/>
</dbReference>
<protein>
    <recommendedName>
        <fullName evidence="2 5">Aminoglycoside N(3)-acetyltransferase</fullName>
        <ecNumber evidence="5">2.3.1.-</ecNumber>
    </recommendedName>
</protein>
<evidence type="ECO:0000313" key="6">
    <source>
        <dbReference type="EMBL" id="AQW88453.1"/>
    </source>
</evidence>
<dbReference type="InterPro" id="IPR003679">
    <property type="entry name" value="Amioglycoside_AcTrfase"/>
</dbReference>
<dbReference type="EC" id="2.3.1.-" evidence="5"/>
<dbReference type="AlphaFoldDB" id="A0A1S6U9N9"/>
<name>A0A1S6U9N9_9BACT</name>
<organism evidence="6 7">
    <name type="scientific">Campylobacter pinnipediorum subsp. caledonicus</name>
    <dbReference type="NCBI Taxonomy" id="1874362"/>
    <lineage>
        <taxon>Bacteria</taxon>
        <taxon>Pseudomonadati</taxon>
        <taxon>Campylobacterota</taxon>
        <taxon>Epsilonproteobacteria</taxon>
        <taxon>Campylobacterales</taxon>
        <taxon>Campylobacteraceae</taxon>
        <taxon>Campylobacter</taxon>
    </lineage>
</organism>
<comment type="similarity">
    <text evidence="1 5">Belongs to the antibiotic N-acetyltransferase family.</text>
</comment>
<comment type="catalytic activity">
    <reaction evidence="5">
        <text>a 2-deoxystreptamine antibiotic + acetyl-CoA = an N(3)-acetyl-2-deoxystreptamine antibiotic + CoA + H(+)</text>
        <dbReference type="Rhea" id="RHEA:12665"/>
        <dbReference type="ChEBI" id="CHEBI:15378"/>
        <dbReference type="ChEBI" id="CHEBI:57287"/>
        <dbReference type="ChEBI" id="CHEBI:57288"/>
        <dbReference type="ChEBI" id="CHEBI:57921"/>
        <dbReference type="ChEBI" id="CHEBI:77452"/>
        <dbReference type="EC" id="2.3.1.81"/>
    </reaction>
</comment>
<dbReference type="InterPro" id="IPR028345">
    <property type="entry name" value="Antibiotic_NAT-like"/>
</dbReference>
<evidence type="ECO:0000256" key="3">
    <source>
        <dbReference type="ARBA" id="ARBA00022679"/>
    </source>
</evidence>
<evidence type="ECO:0000256" key="4">
    <source>
        <dbReference type="ARBA" id="ARBA00023315"/>
    </source>
</evidence>
<dbReference type="SUPFAM" id="SSF110710">
    <property type="entry name" value="TTHA0583/YokD-like"/>
    <property type="match status" value="1"/>
</dbReference>
<evidence type="ECO:0000256" key="1">
    <source>
        <dbReference type="ARBA" id="ARBA00006383"/>
    </source>
</evidence>
<keyword evidence="3 5" id="KW-0808">Transferase</keyword>
<dbReference type="GO" id="GO:0046353">
    <property type="term" value="F:aminoglycoside 3-N-acetyltransferase activity"/>
    <property type="evidence" value="ECO:0007669"/>
    <property type="project" value="UniProtKB-EC"/>
</dbReference>
<dbReference type="Pfam" id="PF02522">
    <property type="entry name" value="Antibiotic_NAT"/>
    <property type="match status" value="1"/>
</dbReference>
<evidence type="ECO:0000313" key="7">
    <source>
        <dbReference type="Proteomes" id="UP000190868"/>
    </source>
</evidence>
<accession>A0A1S6U9N9</accession>
<evidence type="ECO:0000256" key="5">
    <source>
        <dbReference type="RuleBase" id="RU365031"/>
    </source>
</evidence>
<keyword evidence="7" id="KW-1185">Reference proteome</keyword>
<gene>
    <name evidence="6" type="ORF">CPIN18021_1675</name>
</gene>
<keyword evidence="5" id="KW-0046">Antibiotic resistance</keyword>
<dbReference type="PANTHER" id="PTHR11104:SF0">
    <property type="entry name" value="SPBETA PROPHAGE-DERIVED AMINOGLYCOSIDE N(3')-ACETYLTRANSFERASE-LIKE PROTEIN YOKD"/>
    <property type="match status" value="1"/>
</dbReference>
<reference evidence="7" key="1">
    <citation type="submission" date="2016-09" db="EMBL/GenBank/DDBJ databases">
        <title>Comparative genomics of the Campylobacter concisus group.</title>
        <authorList>
            <person name="Miller W.G."/>
            <person name="Yee E."/>
            <person name="Chapman M.H."/>
            <person name="Huynh S."/>
            <person name="Bono J.L."/>
            <person name="On S.L.W."/>
            <person name="StLeger J."/>
            <person name="Foster G."/>
            <person name="Parker C.T."/>
        </authorList>
    </citation>
    <scope>NUCLEOTIDE SEQUENCE [LARGE SCALE GENOMIC DNA]</scope>
    <source>
        <strain evidence="7">RM18021</strain>
    </source>
</reference>
<dbReference type="EMBL" id="CP017258">
    <property type="protein sequence ID" value="AQW88453.1"/>
    <property type="molecule type" value="Genomic_DNA"/>
</dbReference>
<dbReference type="Proteomes" id="UP000190868">
    <property type="component" value="Chromosome"/>
</dbReference>